<dbReference type="InterPro" id="IPR008320">
    <property type="entry name" value="UCP032025"/>
</dbReference>
<comment type="caution">
    <text evidence="1">The sequence shown here is derived from an EMBL/GenBank/DDBJ whole genome shotgun (WGS) entry which is preliminary data.</text>
</comment>
<dbReference type="AlphaFoldDB" id="A0A7C3G8X5"/>
<name>A0A7C3G8X5_9PROT</name>
<dbReference type="EMBL" id="DRMN01000264">
    <property type="protein sequence ID" value="HFB55072.1"/>
    <property type="molecule type" value="Genomic_DNA"/>
</dbReference>
<dbReference type="Proteomes" id="UP000886042">
    <property type="component" value="Unassembled WGS sequence"/>
</dbReference>
<organism evidence="1">
    <name type="scientific">Hellea balneolensis</name>
    <dbReference type="NCBI Taxonomy" id="287478"/>
    <lineage>
        <taxon>Bacteria</taxon>
        <taxon>Pseudomonadati</taxon>
        <taxon>Pseudomonadota</taxon>
        <taxon>Alphaproteobacteria</taxon>
        <taxon>Maricaulales</taxon>
        <taxon>Robiginitomaculaceae</taxon>
        <taxon>Hellea</taxon>
    </lineage>
</organism>
<evidence type="ECO:0000313" key="1">
    <source>
        <dbReference type="EMBL" id="HFB55072.1"/>
    </source>
</evidence>
<accession>A0A7C3G8X5</accession>
<gene>
    <name evidence="1" type="ORF">ENJ46_04030</name>
</gene>
<protein>
    <submittedName>
        <fullName evidence="1">DUF1489 family protein</fullName>
    </submittedName>
</protein>
<proteinExistence type="predicted"/>
<dbReference type="PIRSF" id="PIRSF032025">
    <property type="entry name" value="UCP032025"/>
    <property type="match status" value="1"/>
</dbReference>
<dbReference type="Pfam" id="PF07370">
    <property type="entry name" value="DUF1489"/>
    <property type="match status" value="1"/>
</dbReference>
<reference evidence="1" key="1">
    <citation type="journal article" date="2020" name="mSystems">
        <title>Genome- and Community-Level Interaction Insights into Carbon Utilization and Element Cycling Functions of Hydrothermarchaeota in Hydrothermal Sediment.</title>
        <authorList>
            <person name="Zhou Z."/>
            <person name="Liu Y."/>
            <person name="Xu W."/>
            <person name="Pan J."/>
            <person name="Luo Z.H."/>
            <person name="Li M."/>
        </authorList>
    </citation>
    <scope>NUCLEOTIDE SEQUENCE [LARGE SCALE GENOMIC DNA]</scope>
    <source>
        <strain evidence="1">HyVt-489</strain>
    </source>
</reference>
<sequence>MSSAPHIHLQKLSVGSVSIESLAAWQNALAKRRAQEGLGAYADHITRMSPKHKQDVLNGGSIYWVIKGVIQCRNQILDLAETYTQDGRKACRIVLAPELVPVIPTPKRAFQGWRYLTPEDAPADLSTVGDAADLPTHLRTKLIDIGAW</sequence>